<evidence type="ECO:0000256" key="1">
    <source>
        <dbReference type="SAM" id="MobiDB-lite"/>
    </source>
</evidence>
<dbReference type="Pfam" id="PF20231">
    <property type="entry name" value="DUF6589"/>
    <property type="match status" value="1"/>
</dbReference>
<dbReference type="HOGENOM" id="CLU_440164_0_0_1"/>
<accession>A0A0C2ZLG8</accession>
<protein>
    <recommendedName>
        <fullName evidence="2">DUF6589 domain-containing protein</fullName>
    </recommendedName>
</protein>
<reference evidence="4" key="2">
    <citation type="submission" date="2015-01" db="EMBL/GenBank/DDBJ databases">
        <title>Evolutionary Origins and Diversification of the Mycorrhizal Mutualists.</title>
        <authorList>
            <consortium name="DOE Joint Genome Institute"/>
            <consortium name="Mycorrhizal Genomics Consortium"/>
            <person name="Kohler A."/>
            <person name="Kuo A."/>
            <person name="Nagy L.G."/>
            <person name="Floudas D."/>
            <person name="Copeland A."/>
            <person name="Barry K.W."/>
            <person name="Cichocki N."/>
            <person name="Veneault-Fourrey C."/>
            <person name="LaButti K."/>
            <person name="Lindquist E.A."/>
            <person name="Lipzen A."/>
            <person name="Lundell T."/>
            <person name="Morin E."/>
            <person name="Murat C."/>
            <person name="Riley R."/>
            <person name="Ohm R."/>
            <person name="Sun H."/>
            <person name="Tunlid A."/>
            <person name="Henrissat B."/>
            <person name="Grigoriev I.V."/>
            <person name="Hibbett D.S."/>
            <person name="Martin F."/>
        </authorList>
    </citation>
    <scope>NUCLEOTIDE SEQUENCE [LARGE SCALE GENOMIC DNA]</scope>
    <source>
        <strain evidence="4">Foug A</strain>
    </source>
</reference>
<sequence>MYNTHVQSKTPTQPSPGSSPLKRKQPAAGDENADPVPKRSATEKNHHCTGNKAYTPRRDPNGKLCIIIFDALKSVNWTLGDFFYHLFRLKDQNGQPIHRSQQHGSYIHQLLNGTSGLGIGYILDTWMRNTDGIAGPGADGGELLYNTAEHYRQIWPAWPALTSFAAQVVMNKLVHEAEDVIHPSSGLHTSHGSQLCWADLSSTTIALVTDIIQKCQPLTWQYVTTICEWPPRKRNGVTALRKYRPVPGVAMNVISQMNFAHNSWANILGLMKGLFDFAFGVPHDVFTYNCHVANTVSYQAVRRCLEGLSFQEAKLVMEKGKTVNGVVVMDDVQNYLIQRDTQIGCINAMNVGIAATFIELEGISPNTFDFSAKMQSLEGSQCHQLTVTRLLHYINQAHLDKVMSLHWLLILANYVPALAHIKKDVLTGFRTAAAKLRLPIKASLIHPLATSGRNETVTTELKDALFDFLEQIGQTEDDYQQCLTLFSGDGLTYEKIIQLKKYLQFHEDNLQSLHTLEPMLAVWHTLWTDVSRIFKSHWGETLSTDPSCLAHSAAKIGRAAPSKSTPSIAFIKSSSRMHDIKRIWSNISLVGSSESSQFFQCNLRTCDSNPSTLDRTLQIHE</sequence>
<reference evidence="3 4" key="1">
    <citation type="submission" date="2014-04" db="EMBL/GenBank/DDBJ databases">
        <authorList>
            <consortium name="DOE Joint Genome Institute"/>
            <person name="Kuo A."/>
            <person name="Kohler A."/>
            <person name="Nagy L.G."/>
            <person name="Floudas D."/>
            <person name="Copeland A."/>
            <person name="Barry K.W."/>
            <person name="Cichocki N."/>
            <person name="Veneault-Fourrey C."/>
            <person name="LaButti K."/>
            <person name="Lindquist E.A."/>
            <person name="Lipzen A."/>
            <person name="Lundell T."/>
            <person name="Morin E."/>
            <person name="Murat C."/>
            <person name="Sun H."/>
            <person name="Tunlid A."/>
            <person name="Henrissat B."/>
            <person name="Grigoriev I.V."/>
            <person name="Hibbett D.S."/>
            <person name="Martin F."/>
            <person name="Nordberg H.P."/>
            <person name="Cantor M.N."/>
            <person name="Hua S.X."/>
        </authorList>
    </citation>
    <scope>NUCLEOTIDE SEQUENCE [LARGE SCALE GENOMIC DNA]</scope>
    <source>
        <strain evidence="3 4">Foug A</strain>
    </source>
</reference>
<evidence type="ECO:0000313" key="3">
    <source>
        <dbReference type="EMBL" id="KIM62428.1"/>
    </source>
</evidence>
<gene>
    <name evidence="3" type="ORF">SCLCIDRAFT_119552</name>
</gene>
<dbReference type="Proteomes" id="UP000053989">
    <property type="component" value="Unassembled WGS sequence"/>
</dbReference>
<organism evidence="3 4">
    <name type="scientific">Scleroderma citrinum Foug A</name>
    <dbReference type="NCBI Taxonomy" id="1036808"/>
    <lineage>
        <taxon>Eukaryota</taxon>
        <taxon>Fungi</taxon>
        <taxon>Dikarya</taxon>
        <taxon>Basidiomycota</taxon>
        <taxon>Agaricomycotina</taxon>
        <taxon>Agaricomycetes</taxon>
        <taxon>Agaricomycetidae</taxon>
        <taxon>Boletales</taxon>
        <taxon>Sclerodermatineae</taxon>
        <taxon>Sclerodermataceae</taxon>
        <taxon>Scleroderma</taxon>
    </lineage>
</organism>
<feature type="compositionally biased region" description="Polar residues" evidence="1">
    <location>
        <begin position="1"/>
        <end position="18"/>
    </location>
</feature>
<keyword evidence="4" id="KW-1185">Reference proteome</keyword>
<feature type="domain" description="DUF6589" evidence="2">
    <location>
        <begin position="383"/>
        <end position="563"/>
    </location>
</feature>
<dbReference type="OrthoDB" id="3256296at2759"/>
<evidence type="ECO:0000313" key="4">
    <source>
        <dbReference type="Proteomes" id="UP000053989"/>
    </source>
</evidence>
<name>A0A0C2ZLG8_9AGAM</name>
<proteinExistence type="predicted"/>
<dbReference type="InterPro" id="IPR046496">
    <property type="entry name" value="DUF6589"/>
</dbReference>
<dbReference type="AlphaFoldDB" id="A0A0C2ZLG8"/>
<dbReference type="STRING" id="1036808.A0A0C2ZLG8"/>
<feature type="region of interest" description="Disordered" evidence="1">
    <location>
        <begin position="1"/>
        <end position="55"/>
    </location>
</feature>
<feature type="compositionally biased region" description="Basic and acidic residues" evidence="1">
    <location>
        <begin position="36"/>
        <end position="46"/>
    </location>
</feature>
<evidence type="ECO:0000259" key="2">
    <source>
        <dbReference type="Pfam" id="PF20231"/>
    </source>
</evidence>
<dbReference type="InParanoid" id="A0A0C2ZLG8"/>
<dbReference type="EMBL" id="KN822042">
    <property type="protein sequence ID" value="KIM62428.1"/>
    <property type="molecule type" value="Genomic_DNA"/>
</dbReference>